<evidence type="ECO:0008006" key="3">
    <source>
        <dbReference type="Google" id="ProtNLM"/>
    </source>
</evidence>
<dbReference type="EMBL" id="JAPEUX010000002">
    <property type="protein sequence ID" value="KAJ4358210.1"/>
    <property type="molecule type" value="Genomic_DNA"/>
</dbReference>
<dbReference type="OrthoDB" id="542013at2759"/>
<evidence type="ECO:0000313" key="2">
    <source>
        <dbReference type="Proteomes" id="UP001140513"/>
    </source>
</evidence>
<reference evidence="1" key="1">
    <citation type="submission" date="2022-10" db="EMBL/GenBank/DDBJ databases">
        <title>Tapping the CABI collections for fungal endophytes: first genome assemblies for Collariella, Neodidymelliopsis, Ascochyta clinopodiicola, Didymella pomorum, Didymosphaeria variabile, Neocosmospora piperis and Neocucurbitaria cava.</title>
        <authorList>
            <person name="Hill R."/>
        </authorList>
    </citation>
    <scope>NUCLEOTIDE SEQUENCE</scope>
    <source>
        <strain evidence="1">IMI 356815</strain>
    </source>
</reference>
<dbReference type="GeneID" id="80906320"/>
<evidence type="ECO:0000313" key="1">
    <source>
        <dbReference type="EMBL" id="KAJ4358210.1"/>
    </source>
</evidence>
<organism evidence="1 2">
    <name type="scientific">Didymosphaeria variabile</name>
    <dbReference type="NCBI Taxonomy" id="1932322"/>
    <lineage>
        <taxon>Eukaryota</taxon>
        <taxon>Fungi</taxon>
        <taxon>Dikarya</taxon>
        <taxon>Ascomycota</taxon>
        <taxon>Pezizomycotina</taxon>
        <taxon>Dothideomycetes</taxon>
        <taxon>Pleosporomycetidae</taxon>
        <taxon>Pleosporales</taxon>
        <taxon>Massarineae</taxon>
        <taxon>Didymosphaeriaceae</taxon>
        <taxon>Didymosphaeria</taxon>
    </lineage>
</organism>
<dbReference type="AlphaFoldDB" id="A0A9W8XSC6"/>
<dbReference type="Gene3D" id="3.40.50.720">
    <property type="entry name" value="NAD(P)-binding Rossmann-like Domain"/>
    <property type="match status" value="1"/>
</dbReference>
<accession>A0A9W8XSC6</accession>
<proteinExistence type="predicted"/>
<dbReference type="Proteomes" id="UP001140513">
    <property type="component" value="Unassembled WGS sequence"/>
</dbReference>
<gene>
    <name evidence="1" type="ORF">N0V89_002790</name>
</gene>
<sequence>MLVHKLSQLVPSSEVTINNFCPGFSAYTALGREVPKGAPRILMGIMQAVLGRTAEQGAWTYIDAAAIKGEESHGSFVFGWDMFPFHPLMYTKEGEEVMERLWSETLADQEAFGVREALEAIERL</sequence>
<dbReference type="RefSeq" id="XP_056075069.1">
    <property type="nucleotide sequence ID" value="XM_056211596.1"/>
</dbReference>
<protein>
    <recommendedName>
        <fullName evidence="3">NAD(P)-binding protein</fullName>
    </recommendedName>
</protein>
<name>A0A9W8XSC6_9PLEO</name>
<comment type="caution">
    <text evidence="1">The sequence shown here is derived from an EMBL/GenBank/DDBJ whole genome shotgun (WGS) entry which is preliminary data.</text>
</comment>
<keyword evidence="2" id="KW-1185">Reference proteome</keyword>